<evidence type="ECO:0000256" key="1">
    <source>
        <dbReference type="SAM" id="Phobius"/>
    </source>
</evidence>
<protein>
    <submittedName>
        <fullName evidence="2">Uncharacterized protein</fullName>
    </submittedName>
</protein>
<evidence type="ECO:0000313" key="2">
    <source>
        <dbReference type="EMBL" id="KKU40942.1"/>
    </source>
</evidence>
<keyword evidence="1" id="KW-0812">Transmembrane</keyword>
<gene>
    <name evidence="2" type="ORF">UX56_C0023G0010</name>
</gene>
<accession>A0A0G1Q7V9</accession>
<feature type="transmembrane region" description="Helical" evidence="1">
    <location>
        <begin position="20"/>
        <end position="47"/>
    </location>
</feature>
<comment type="caution">
    <text evidence="2">The sequence shown here is derived from an EMBL/GenBank/DDBJ whole genome shotgun (WGS) entry which is preliminary data.</text>
</comment>
<dbReference type="AlphaFoldDB" id="A0A0G1Q7V9"/>
<keyword evidence="1" id="KW-1133">Transmembrane helix</keyword>
<sequence>MIAMFCDIMSWNLAREYENGVYIVIVSGAVMTAAFFTQMSISAYQIIRSFFV</sequence>
<reference evidence="2 3" key="1">
    <citation type="journal article" date="2015" name="Nature">
        <title>rRNA introns, odd ribosomes, and small enigmatic genomes across a large radiation of phyla.</title>
        <authorList>
            <person name="Brown C.T."/>
            <person name="Hug L.A."/>
            <person name="Thomas B.C."/>
            <person name="Sharon I."/>
            <person name="Castelle C.J."/>
            <person name="Singh A."/>
            <person name="Wilkins M.J."/>
            <person name="Williams K.H."/>
            <person name="Banfield J.F."/>
        </authorList>
    </citation>
    <scope>NUCLEOTIDE SEQUENCE [LARGE SCALE GENOMIC DNA]</scope>
</reference>
<organism evidence="2 3">
    <name type="scientific">Candidatus Azambacteria bacterium GW2011_GWD2_46_48</name>
    <dbReference type="NCBI Taxonomy" id="1618623"/>
    <lineage>
        <taxon>Bacteria</taxon>
        <taxon>Candidatus Azamiibacteriota</taxon>
    </lineage>
</organism>
<dbReference type="Proteomes" id="UP000034391">
    <property type="component" value="Unassembled WGS sequence"/>
</dbReference>
<name>A0A0G1Q7V9_9BACT</name>
<keyword evidence="1" id="KW-0472">Membrane</keyword>
<dbReference type="EMBL" id="LCMR01000023">
    <property type="protein sequence ID" value="KKU40942.1"/>
    <property type="molecule type" value="Genomic_DNA"/>
</dbReference>
<proteinExistence type="predicted"/>
<evidence type="ECO:0000313" key="3">
    <source>
        <dbReference type="Proteomes" id="UP000034391"/>
    </source>
</evidence>